<dbReference type="SUPFAM" id="SSF51695">
    <property type="entry name" value="PLC-like phosphodiesterases"/>
    <property type="match status" value="1"/>
</dbReference>
<dbReference type="GO" id="GO:0008081">
    <property type="term" value="F:phosphoric diester hydrolase activity"/>
    <property type="evidence" value="ECO:0007669"/>
    <property type="project" value="InterPro"/>
</dbReference>
<dbReference type="EMBL" id="CAHR02000131">
    <property type="protein sequence ID" value="CCG83231.1"/>
    <property type="molecule type" value="Genomic_DNA"/>
</dbReference>
<proteinExistence type="predicted"/>
<dbReference type="Proteomes" id="UP000013776">
    <property type="component" value="Unassembled WGS sequence"/>
</dbReference>
<dbReference type="eggNOG" id="KOG4306">
    <property type="taxonomic scope" value="Eukaryota"/>
</dbReference>
<evidence type="ECO:0008006" key="3">
    <source>
        <dbReference type="Google" id="ProtNLM"/>
    </source>
</evidence>
<protein>
    <recommendedName>
        <fullName evidence="3">Phosphatidylinositol-specific phospholipase C X domain-containing protein</fullName>
    </recommendedName>
</protein>
<keyword evidence="2" id="KW-1185">Reference proteome</keyword>
<comment type="caution">
    <text evidence="1">The sequence shown here is derived from an EMBL/GenBank/DDBJ whole genome shotgun (WGS) entry which is preliminary data.</text>
</comment>
<gene>
    <name evidence="1" type="ORF">TAPDE_003399</name>
</gene>
<dbReference type="CDD" id="cd08587">
    <property type="entry name" value="PI-PLCXDc_like"/>
    <property type="match status" value="1"/>
</dbReference>
<dbReference type="GO" id="GO:0006629">
    <property type="term" value="P:lipid metabolic process"/>
    <property type="evidence" value="ECO:0007669"/>
    <property type="project" value="InterPro"/>
</dbReference>
<dbReference type="PANTHER" id="PTHR13593">
    <property type="match status" value="1"/>
</dbReference>
<dbReference type="Gene3D" id="3.20.20.190">
    <property type="entry name" value="Phosphatidylinositol (PI) phosphodiesterase"/>
    <property type="match status" value="1"/>
</dbReference>
<dbReference type="AlphaFoldDB" id="R4XCC2"/>
<dbReference type="InterPro" id="IPR051057">
    <property type="entry name" value="PI-PLC_domain"/>
</dbReference>
<reference evidence="1 2" key="1">
    <citation type="journal article" date="2013" name="MBio">
        <title>Genome sequencing of the plant pathogen Taphrina deformans, the causal agent of peach leaf curl.</title>
        <authorList>
            <person name="Cisse O.H."/>
            <person name="Almeida J.M.G.C.F."/>
            <person name="Fonseca A."/>
            <person name="Kumar A.A."/>
            <person name="Salojaervi J."/>
            <person name="Overmyer K."/>
            <person name="Hauser P.M."/>
            <person name="Pagni M."/>
        </authorList>
    </citation>
    <scope>NUCLEOTIDE SEQUENCE [LARGE SCALE GENOMIC DNA]</scope>
    <source>
        <strain evidence="2">PYCC 5710 / ATCC 11124 / CBS 356.35 / IMI 108563 / JCM 9778 / NBRC 8474</strain>
    </source>
</reference>
<name>R4XCC2_TAPDE</name>
<dbReference type="InterPro" id="IPR017946">
    <property type="entry name" value="PLC-like_Pdiesterase_TIM-brl"/>
</dbReference>
<dbReference type="VEuPathDB" id="FungiDB:TAPDE_003399"/>
<accession>R4XCC2</accession>
<evidence type="ECO:0000313" key="1">
    <source>
        <dbReference type="EMBL" id="CCG83231.1"/>
    </source>
</evidence>
<organism evidence="1 2">
    <name type="scientific">Taphrina deformans (strain PYCC 5710 / ATCC 11124 / CBS 356.35 / IMI 108563 / JCM 9778 / NBRC 8474)</name>
    <name type="common">Peach leaf curl fungus</name>
    <name type="synonym">Lalaria deformans</name>
    <dbReference type="NCBI Taxonomy" id="1097556"/>
    <lineage>
        <taxon>Eukaryota</taxon>
        <taxon>Fungi</taxon>
        <taxon>Dikarya</taxon>
        <taxon>Ascomycota</taxon>
        <taxon>Taphrinomycotina</taxon>
        <taxon>Taphrinomycetes</taxon>
        <taxon>Taphrinales</taxon>
        <taxon>Taphrinaceae</taxon>
        <taxon>Taphrina</taxon>
    </lineage>
</organism>
<evidence type="ECO:0000313" key="2">
    <source>
        <dbReference type="Proteomes" id="UP000013776"/>
    </source>
</evidence>
<dbReference type="OrthoDB" id="1046782at2759"/>
<sequence>MAETWMTTIHDQIRTRSVLQLAIPGSHDSAMYKEGMGKTIGPDTEPEVVNIFNKVGSLPIIKGIASSVTRDIISRWSRTQSLDLVGQVQAGVRYIDLRIASVDGDFHATHTLMKSASIFDELTALKDWLLAHPLEFLIIDFQHFYALDPPAHNTFFERLSALLSTERGTMMVDRSRMGSPVGEFLDAGEQVIVLYGDDCKVPATGAVGDGSNALLDAQSRLWPRGSSINSVWVNKRTVNDLIPALSDIVTRRAQESADGDRLWVLQGVLTADGDDIKAHPQWTLKKFGAESVNSTLAVEVPRYFNETQKGWIIIMDFVEVGDWIQKVIESNH</sequence>
<dbReference type="PANTHER" id="PTHR13593:SF113">
    <property type="entry name" value="SI:DKEY-266F7.9"/>
    <property type="match status" value="1"/>
</dbReference>